<evidence type="ECO:0000256" key="5">
    <source>
        <dbReference type="ARBA" id="ARBA00022989"/>
    </source>
</evidence>
<evidence type="ECO:0000256" key="3">
    <source>
        <dbReference type="ARBA" id="ARBA00022475"/>
    </source>
</evidence>
<evidence type="ECO:0000256" key="2">
    <source>
        <dbReference type="ARBA" id="ARBA00022448"/>
    </source>
</evidence>
<gene>
    <name evidence="9" type="ORF">SPIRO4BDMA_40959</name>
</gene>
<dbReference type="InterPro" id="IPR050809">
    <property type="entry name" value="UgpAE/MalFG_permease"/>
</dbReference>
<feature type="domain" description="ABC transmembrane type-1" evidence="8">
    <location>
        <begin position="77"/>
        <end position="362"/>
    </location>
</feature>
<dbReference type="Gene3D" id="1.10.3720.10">
    <property type="entry name" value="MetI-like"/>
    <property type="match status" value="1"/>
</dbReference>
<organism evidence="9">
    <name type="scientific">uncultured spirochete</name>
    <dbReference type="NCBI Taxonomy" id="156406"/>
    <lineage>
        <taxon>Bacteria</taxon>
        <taxon>Pseudomonadati</taxon>
        <taxon>Spirochaetota</taxon>
        <taxon>Spirochaetia</taxon>
        <taxon>Spirochaetales</taxon>
        <taxon>environmental samples</taxon>
    </lineage>
</organism>
<feature type="transmembrane region" description="Helical" evidence="7">
    <location>
        <begin position="234"/>
        <end position="257"/>
    </location>
</feature>
<dbReference type="GO" id="GO:0055085">
    <property type="term" value="P:transmembrane transport"/>
    <property type="evidence" value="ECO:0007669"/>
    <property type="project" value="InterPro"/>
</dbReference>
<protein>
    <submittedName>
        <fullName evidence="9">ABC-type transporter, integral membrane subunit</fullName>
    </submittedName>
</protein>
<feature type="transmembrane region" description="Helical" evidence="7">
    <location>
        <begin position="343"/>
        <end position="365"/>
    </location>
</feature>
<dbReference type="Pfam" id="PF00528">
    <property type="entry name" value="BPD_transp_1"/>
    <property type="match status" value="1"/>
</dbReference>
<keyword evidence="5 7" id="KW-1133">Transmembrane helix</keyword>
<evidence type="ECO:0000313" key="9">
    <source>
        <dbReference type="EMBL" id="SLM18387.1"/>
    </source>
</evidence>
<reference evidence="9" key="1">
    <citation type="submission" date="2017-02" db="EMBL/GenBank/DDBJ databases">
        <authorList>
            <person name="Regsiter A."/>
            <person name="William W."/>
        </authorList>
    </citation>
    <scope>NUCLEOTIDE SEQUENCE</scope>
    <source>
        <strain evidence="9">BdmA 4</strain>
    </source>
</reference>
<dbReference type="InterPro" id="IPR035906">
    <property type="entry name" value="MetI-like_sf"/>
</dbReference>
<dbReference type="PROSITE" id="PS50928">
    <property type="entry name" value="ABC_TM1"/>
    <property type="match status" value="1"/>
</dbReference>
<feature type="transmembrane region" description="Helical" evidence="7">
    <location>
        <begin position="292"/>
        <end position="314"/>
    </location>
</feature>
<name>A0A3P3XQ22_9SPIR</name>
<dbReference type="SUPFAM" id="SSF161098">
    <property type="entry name" value="MetI-like"/>
    <property type="match status" value="1"/>
</dbReference>
<keyword evidence="6 7" id="KW-0472">Membrane</keyword>
<evidence type="ECO:0000256" key="1">
    <source>
        <dbReference type="ARBA" id="ARBA00004651"/>
    </source>
</evidence>
<evidence type="ECO:0000256" key="4">
    <source>
        <dbReference type="ARBA" id="ARBA00022692"/>
    </source>
</evidence>
<accession>A0A3P3XQ22</accession>
<dbReference type="EMBL" id="FWDO01000004">
    <property type="protein sequence ID" value="SLM18387.1"/>
    <property type="molecule type" value="Genomic_DNA"/>
</dbReference>
<dbReference type="InterPro" id="IPR000515">
    <property type="entry name" value="MetI-like"/>
</dbReference>
<dbReference type="GO" id="GO:0005886">
    <property type="term" value="C:plasma membrane"/>
    <property type="evidence" value="ECO:0007669"/>
    <property type="project" value="UniProtKB-SubCell"/>
</dbReference>
<dbReference type="AlphaFoldDB" id="A0A3P3XQ22"/>
<feature type="transmembrane region" description="Helical" evidence="7">
    <location>
        <begin position="15"/>
        <end position="40"/>
    </location>
</feature>
<evidence type="ECO:0000259" key="8">
    <source>
        <dbReference type="PROSITE" id="PS50928"/>
    </source>
</evidence>
<feature type="transmembrane region" description="Helical" evidence="7">
    <location>
        <begin position="81"/>
        <end position="103"/>
    </location>
</feature>
<keyword evidence="2 7" id="KW-0813">Transport</keyword>
<keyword evidence="3" id="KW-1003">Cell membrane</keyword>
<comment type="similarity">
    <text evidence="7">Belongs to the binding-protein-dependent transport system permease family.</text>
</comment>
<dbReference type="PANTHER" id="PTHR43227:SF11">
    <property type="entry name" value="BLL4140 PROTEIN"/>
    <property type="match status" value="1"/>
</dbReference>
<keyword evidence="4 7" id="KW-0812">Transmembrane</keyword>
<proteinExistence type="inferred from homology"/>
<feature type="transmembrane region" description="Helical" evidence="7">
    <location>
        <begin position="115"/>
        <end position="135"/>
    </location>
</feature>
<dbReference type="CDD" id="cd06261">
    <property type="entry name" value="TM_PBP2"/>
    <property type="match status" value="1"/>
</dbReference>
<sequence>MNGTATKAAKDRRAYWAMVLPSFLIYLFVFGFPIVLAIVLSLSNYGGGKMFGGTSWGITGFRQYQRLFADPYFWNALKNNIYIVLVSVLGQLPLGFIFAYLIYRKTVKFEEFWQGVLYVPAMISTIVVGILWSIIFSPYGPIADTANHYYASAYSAKISGIFQTTGGLSDPDELTDQIIKASPSTINTVFSDPSVDLKDFLLSYEPGDTATLQKDLVNLLAPRWNADFLSKNNVAMIPICFVTLWMWVGTYLLIFLANMQKIDRGIIEAAQIDGASEMQIMGRVVLPSLSKVIANSAILCISGSLSGFALILAMTGGGPARVTQVLSIYMYDKAFMGAPDYPLANAIAIMIVLFSLALVGIMFALERRFGGKE</sequence>
<evidence type="ECO:0000256" key="6">
    <source>
        <dbReference type="ARBA" id="ARBA00023136"/>
    </source>
</evidence>
<evidence type="ECO:0000256" key="7">
    <source>
        <dbReference type="RuleBase" id="RU363032"/>
    </source>
</evidence>
<dbReference type="PANTHER" id="PTHR43227">
    <property type="entry name" value="BLL4140 PROTEIN"/>
    <property type="match status" value="1"/>
</dbReference>
<comment type="subcellular location">
    <subcellularLocation>
        <location evidence="1 7">Cell membrane</location>
        <topology evidence="1 7">Multi-pass membrane protein</topology>
    </subcellularLocation>
</comment>